<protein>
    <submittedName>
        <fullName evidence="1">Uncharacterized protein</fullName>
    </submittedName>
</protein>
<keyword evidence="2" id="KW-1185">Reference proteome</keyword>
<evidence type="ECO:0000313" key="2">
    <source>
        <dbReference type="Proteomes" id="UP000821866"/>
    </source>
</evidence>
<dbReference type="PROSITE" id="PS51885">
    <property type="entry name" value="NEPRILYSIN"/>
    <property type="match status" value="1"/>
</dbReference>
<name>A0A9J6D0G8_RHIMP</name>
<dbReference type="SUPFAM" id="SSF55486">
    <property type="entry name" value="Metalloproteases ('zincins'), catalytic domain"/>
    <property type="match status" value="1"/>
</dbReference>
<dbReference type="Proteomes" id="UP000821866">
    <property type="component" value="Unassembled WGS sequence"/>
</dbReference>
<dbReference type="InterPro" id="IPR024079">
    <property type="entry name" value="MetalloPept_cat_dom_sf"/>
</dbReference>
<dbReference type="InterPro" id="IPR042089">
    <property type="entry name" value="Peptidase_M13_dom_2"/>
</dbReference>
<organism evidence="1 2">
    <name type="scientific">Rhipicephalus microplus</name>
    <name type="common">Cattle tick</name>
    <name type="synonym">Boophilus microplus</name>
    <dbReference type="NCBI Taxonomy" id="6941"/>
    <lineage>
        <taxon>Eukaryota</taxon>
        <taxon>Metazoa</taxon>
        <taxon>Ecdysozoa</taxon>
        <taxon>Arthropoda</taxon>
        <taxon>Chelicerata</taxon>
        <taxon>Arachnida</taxon>
        <taxon>Acari</taxon>
        <taxon>Parasitiformes</taxon>
        <taxon>Ixodida</taxon>
        <taxon>Ixodoidea</taxon>
        <taxon>Ixodidae</taxon>
        <taxon>Rhipicephalinae</taxon>
        <taxon>Rhipicephalus</taxon>
        <taxon>Boophilus</taxon>
    </lineage>
</organism>
<dbReference type="GO" id="GO:0006508">
    <property type="term" value="P:proteolysis"/>
    <property type="evidence" value="ECO:0007669"/>
    <property type="project" value="InterPro"/>
</dbReference>
<reference evidence="1" key="1">
    <citation type="journal article" date="2020" name="Cell">
        <title>Large-Scale Comparative Analyses of Tick Genomes Elucidate Their Genetic Diversity and Vector Capacities.</title>
        <authorList>
            <consortium name="Tick Genome and Microbiome Consortium (TIGMIC)"/>
            <person name="Jia N."/>
            <person name="Wang J."/>
            <person name="Shi W."/>
            <person name="Du L."/>
            <person name="Sun Y."/>
            <person name="Zhan W."/>
            <person name="Jiang J.F."/>
            <person name="Wang Q."/>
            <person name="Zhang B."/>
            <person name="Ji P."/>
            <person name="Bell-Sakyi L."/>
            <person name="Cui X.M."/>
            <person name="Yuan T.T."/>
            <person name="Jiang B.G."/>
            <person name="Yang W.F."/>
            <person name="Lam T.T."/>
            <person name="Chang Q.C."/>
            <person name="Ding S.J."/>
            <person name="Wang X.J."/>
            <person name="Zhu J.G."/>
            <person name="Ruan X.D."/>
            <person name="Zhao L."/>
            <person name="Wei J.T."/>
            <person name="Ye R.Z."/>
            <person name="Que T.C."/>
            <person name="Du C.H."/>
            <person name="Zhou Y.H."/>
            <person name="Cheng J.X."/>
            <person name="Dai P.F."/>
            <person name="Guo W.B."/>
            <person name="Han X.H."/>
            <person name="Huang E.J."/>
            <person name="Li L.F."/>
            <person name="Wei W."/>
            <person name="Gao Y.C."/>
            <person name="Liu J.Z."/>
            <person name="Shao H.Z."/>
            <person name="Wang X."/>
            <person name="Wang C.C."/>
            <person name="Yang T.C."/>
            <person name="Huo Q.B."/>
            <person name="Li W."/>
            <person name="Chen H.Y."/>
            <person name="Chen S.E."/>
            <person name="Zhou L.G."/>
            <person name="Ni X.B."/>
            <person name="Tian J.H."/>
            <person name="Sheng Y."/>
            <person name="Liu T."/>
            <person name="Pan Y.S."/>
            <person name="Xia L.Y."/>
            <person name="Li J."/>
            <person name="Zhao F."/>
            <person name="Cao W.C."/>
        </authorList>
    </citation>
    <scope>NUCLEOTIDE SEQUENCE</scope>
    <source>
        <strain evidence="1">Rmic-2018</strain>
    </source>
</reference>
<sequence length="423" mass="46798">MDGASSTTEEPIEGLVEEVSRGIREVLAIWKEAGNLLVHNPFSVSLRSLDEYGLDSNVLVHGLNAESSDVGDRYSGDDEIEVINQVLLPFLRKVLLHANINMAPYLAWEFARHKRECFAPYRARNSDSVQEDSCFECIERVAGLAAHAPFLRASADVQSRAKVTLFVDRHIKGALLSHILDAQWLSNKQQELMVQRLYWSRVVRGVPACEDGLAKLNSYYADLPPTTGHFWNDISAAARAAWQRILRRPALSAMPFPLLSVEPNVLSVNDTVYVPAVYLVPPLFNYGDADSGKYGFLGFALARALVHQLGLTGLVKPPEPEASEMLSHMTTLTRCLRLNRGSERYPNQLADLMASGPVLKAFESVTRGDSETRKMFVGACLLTCSGNDPLRCDLAASQTTNFAKSFYCLNMSAMAPATRCTVW</sequence>
<dbReference type="GO" id="GO:0004222">
    <property type="term" value="F:metalloendopeptidase activity"/>
    <property type="evidence" value="ECO:0007669"/>
    <property type="project" value="InterPro"/>
</dbReference>
<gene>
    <name evidence="1" type="ORF">HPB51_027358</name>
</gene>
<dbReference type="InterPro" id="IPR000718">
    <property type="entry name" value="Peptidase_M13"/>
</dbReference>
<accession>A0A9J6D0G8</accession>
<reference evidence="1" key="2">
    <citation type="submission" date="2021-09" db="EMBL/GenBank/DDBJ databases">
        <authorList>
            <person name="Jia N."/>
            <person name="Wang J."/>
            <person name="Shi W."/>
            <person name="Du L."/>
            <person name="Sun Y."/>
            <person name="Zhan W."/>
            <person name="Jiang J."/>
            <person name="Wang Q."/>
            <person name="Zhang B."/>
            <person name="Ji P."/>
            <person name="Sakyi L.B."/>
            <person name="Cui X."/>
            <person name="Yuan T."/>
            <person name="Jiang B."/>
            <person name="Yang W."/>
            <person name="Lam T.T.-Y."/>
            <person name="Chang Q."/>
            <person name="Ding S."/>
            <person name="Wang X."/>
            <person name="Zhu J."/>
            <person name="Ruan X."/>
            <person name="Zhao L."/>
            <person name="Wei J."/>
            <person name="Que T."/>
            <person name="Du C."/>
            <person name="Cheng J."/>
            <person name="Dai P."/>
            <person name="Han X."/>
            <person name="Huang E."/>
            <person name="Gao Y."/>
            <person name="Liu J."/>
            <person name="Shao H."/>
            <person name="Ye R."/>
            <person name="Li L."/>
            <person name="Wei W."/>
            <person name="Wang X."/>
            <person name="Wang C."/>
            <person name="Huo Q."/>
            <person name="Li W."/>
            <person name="Guo W."/>
            <person name="Chen H."/>
            <person name="Chen S."/>
            <person name="Zhou L."/>
            <person name="Zhou L."/>
            <person name="Ni X."/>
            <person name="Tian J."/>
            <person name="Zhou Y."/>
            <person name="Sheng Y."/>
            <person name="Liu T."/>
            <person name="Pan Y."/>
            <person name="Xia L."/>
            <person name="Li J."/>
            <person name="Zhao F."/>
            <person name="Cao W."/>
        </authorList>
    </citation>
    <scope>NUCLEOTIDE SEQUENCE</scope>
    <source>
        <strain evidence="1">Rmic-2018</strain>
        <tissue evidence="1">Larvae</tissue>
    </source>
</reference>
<dbReference type="Gene3D" id="3.40.390.10">
    <property type="entry name" value="Collagenase (Catalytic Domain)"/>
    <property type="match status" value="1"/>
</dbReference>
<dbReference type="AlphaFoldDB" id="A0A9J6D0G8"/>
<evidence type="ECO:0000313" key="1">
    <source>
        <dbReference type="EMBL" id="KAH7964417.1"/>
    </source>
</evidence>
<dbReference type="Gene3D" id="1.10.1380.10">
    <property type="entry name" value="Neutral endopeptidase , domain2"/>
    <property type="match status" value="1"/>
</dbReference>
<comment type="caution">
    <text evidence="1">The sequence shown here is derived from an EMBL/GenBank/DDBJ whole genome shotgun (WGS) entry which is preliminary data.</text>
</comment>
<proteinExistence type="predicted"/>
<dbReference type="EMBL" id="JABSTU010003961">
    <property type="protein sequence ID" value="KAH7964417.1"/>
    <property type="molecule type" value="Genomic_DNA"/>
</dbReference>